<dbReference type="PANTHER" id="PTHR47480:SF1">
    <property type="entry name" value="EG45-LIKE DOMAIN CONTAINING PROTEIN 1"/>
    <property type="match status" value="1"/>
</dbReference>
<sequence length="117" mass="12224">MALKLAGVATLAVSLLLLQLCAAKTTGQASHYQASAISSTACYGPDKNQFPGNRFIAAGGDQVPNIWAGGANCGKWFRIQCTGNGCTNSKTISVRYWIAVFSVLAGRSICPTKLSVP</sequence>
<proteinExistence type="predicted"/>
<dbReference type="EMBL" id="JBJQOH010000006">
    <property type="protein sequence ID" value="KAL3682671.1"/>
    <property type="molecule type" value="Genomic_DNA"/>
</dbReference>
<dbReference type="Proteomes" id="UP001633002">
    <property type="component" value="Unassembled WGS sequence"/>
</dbReference>
<reference evidence="2 3" key="1">
    <citation type="submission" date="2024-09" db="EMBL/GenBank/DDBJ databases">
        <title>Chromosome-scale assembly of Riccia sorocarpa.</title>
        <authorList>
            <person name="Paukszto L."/>
        </authorList>
    </citation>
    <scope>NUCLEOTIDE SEQUENCE [LARGE SCALE GENOMIC DNA]</scope>
    <source>
        <strain evidence="2">LP-2024</strain>
        <tissue evidence="2">Aerial parts of the thallus</tissue>
    </source>
</reference>
<dbReference type="SUPFAM" id="SSF50685">
    <property type="entry name" value="Barwin-like endoglucanases"/>
    <property type="match status" value="1"/>
</dbReference>
<accession>A0ABD3GVJ4</accession>
<keyword evidence="3" id="KW-1185">Reference proteome</keyword>
<feature type="signal peptide" evidence="1">
    <location>
        <begin position="1"/>
        <end position="23"/>
    </location>
</feature>
<evidence type="ECO:0000256" key="1">
    <source>
        <dbReference type="SAM" id="SignalP"/>
    </source>
</evidence>
<evidence type="ECO:0008006" key="4">
    <source>
        <dbReference type="Google" id="ProtNLM"/>
    </source>
</evidence>
<organism evidence="2 3">
    <name type="scientific">Riccia sorocarpa</name>
    <dbReference type="NCBI Taxonomy" id="122646"/>
    <lineage>
        <taxon>Eukaryota</taxon>
        <taxon>Viridiplantae</taxon>
        <taxon>Streptophyta</taxon>
        <taxon>Embryophyta</taxon>
        <taxon>Marchantiophyta</taxon>
        <taxon>Marchantiopsida</taxon>
        <taxon>Marchantiidae</taxon>
        <taxon>Marchantiales</taxon>
        <taxon>Ricciaceae</taxon>
        <taxon>Riccia</taxon>
    </lineage>
</organism>
<name>A0ABD3GVJ4_9MARC</name>
<dbReference type="InterPro" id="IPR036908">
    <property type="entry name" value="RlpA-like_sf"/>
</dbReference>
<comment type="caution">
    <text evidence="2">The sequence shown here is derived from an EMBL/GenBank/DDBJ whole genome shotgun (WGS) entry which is preliminary data.</text>
</comment>
<evidence type="ECO:0000313" key="3">
    <source>
        <dbReference type="Proteomes" id="UP001633002"/>
    </source>
</evidence>
<protein>
    <recommendedName>
        <fullName evidence="4">Expansin-like EG45 domain-containing protein</fullName>
    </recommendedName>
</protein>
<dbReference type="AlphaFoldDB" id="A0ABD3GVJ4"/>
<dbReference type="PANTHER" id="PTHR47480">
    <property type="entry name" value="EG45-LIKE DOMAIN CONTAINING PROTEIN"/>
    <property type="match status" value="1"/>
</dbReference>
<dbReference type="Gene3D" id="2.40.40.10">
    <property type="entry name" value="RlpA-like domain"/>
    <property type="match status" value="1"/>
</dbReference>
<evidence type="ECO:0000313" key="2">
    <source>
        <dbReference type="EMBL" id="KAL3682671.1"/>
    </source>
</evidence>
<feature type="chain" id="PRO_5044786125" description="Expansin-like EG45 domain-containing protein" evidence="1">
    <location>
        <begin position="24"/>
        <end position="117"/>
    </location>
</feature>
<keyword evidence="1" id="KW-0732">Signal</keyword>
<gene>
    <name evidence="2" type="ORF">R1sor_000693</name>
</gene>